<feature type="region of interest" description="Disordered" evidence="10">
    <location>
        <begin position="1645"/>
        <end position="1701"/>
    </location>
</feature>
<reference evidence="15" key="3">
    <citation type="journal article" date="2012" name="PLoS Pathog.">
        <title>Comparative genomics of the apicomplexan parasites Toxoplasma gondii and Neospora caninum: Coccidia differing in host range and transmission strategy.</title>
        <authorList>
            <person name="Reid A.J."/>
            <person name="Vermont S.J."/>
            <person name="Cotton J.A."/>
            <person name="Harris D."/>
            <person name="Hill-Cawthorne G.A."/>
            <person name="Konen-Waisman S."/>
            <person name="Latham S.M."/>
            <person name="Mourier T."/>
            <person name="Norton R."/>
            <person name="Quail M.A."/>
            <person name="Sanders M."/>
            <person name="Shanmugam D."/>
            <person name="Sohal A."/>
            <person name="Wasmuth J.D."/>
            <person name="Brunk B."/>
            <person name="Grigg M.E."/>
            <person name="Howard J.C."/>
            <person name="Parkinson J."/>
            <person name="Roos D.S."/>
            <person name="Trees A.J."/>
            <person name="Berriman M."/>
            <person name="Pain A."/>
            <person name="Wastling J.M."/>
        </authorList>
    </citation>
    <scope>NUCLEOTIDE SEQUENCE [LARGE SCALE GENOMIC DNA]</scope>
    <source>
        <strain evidence="15">Liverpool</strain>
    </source>
</reference>
<evidence type="ECO:0000256" key="1">
    <source>
        <dbReference type="ARBA" id="ARBA00004123"/>
    </source>
</evidence>
<protein>
    <recommendedName>
        <fullName evidence="16">RNA recognition motif protein</fullName>
    </recommendedName>
</protein>
<evidence type="ECO:0000259" key="11">
    <source>
        <dbReference type="PROSITE" id="PS50089"/>
    </source>
</evidence>
<dbReference type="InParanoid" id="F0VDM0"/>
<proteinExistence type="predicted"/>
<feature type="compositionally biased region" description="Gly residues" evidence="10">
    <location>
        <begin position="2040"/>
        <end position="2051"/>
    </location>
</feature>
<feature type="region of interest" description="Disordered" evidence="10">
    <location>
        <begin position="1218"/>
        <end position="1241"/>
    </location>
</feature>
<feature type="compositionally biased region" description="Low complexity" evidence="10">
    <location>
        <begin position="282"/>
        <end position="297"/>
    </location>
</feature>
<dbReference type="GO" id="GO:0008270">
    <property type="term" value="F:zinc ion binding"/>
    <property type="evidence" value="ECO:0007669"/>
    <property type="project" value="UniProtKB-KW"/>
</dbReference>
<feature type="compositionally biased region" description="Basic and acidic residues" evidence="10">
    <location>
        <begin position="872"/>
        <end position="931"/>
    </location>
</feature>
<evidence type="ECO:0000256" key="2">
    <source>
        <dbReference type="ARBA" id="ARBA00022723"/>
    </source>
</evidence>
<feature type="region of interest" description="Disordered" evidence="10">
    <location>
        <begin position="1104"/>
        <end position="1126"/>
    </location>
</feature>
<feature type="region of interest" description="Disordered" evidence="10">
    <location>
        <begin position="819"/>
        <end position="1089"/>
    </location>
</feature>
<keyword evidence="2" id="KW-0479">Metal-binding</keyword>
<feature type="compositionally biased region" description="Basic and acidic residues" evidence="10">
    <location>
        <begin position="2023"/>
        <end position="2037"/>
    </location>
</feature>
<evidence type="ECO:0000313" key="14">
    <source>
        <dbReference type="EMBL" id="CEL65771.1"/>
    </source>
</evidence>
<feature type="region of interest" description="Disordered" evidence="10">
    <location>
        <begin position="2080"/>
        <end position="2102"/>
    </location>
</feature>
<feature type="compositionally biased region" description="Basic and acidic residues" evidence="10">
    <location>
        <begin position="1684"/>
        <end position="1698"/>
    </location>
</feature>
<dbReference type="GO" id="GO:0030014">
    <property type="term" value="C:CCR4-NOT complex"/>
    <property type="evidence" value="ECO:0007669"/>
    <property type="project" value="InterPro"/>
</dbReference>
<evidence type="ECO:0000256" key="3">
    <source>
        <dbReference type="ARBA" id="ARBA00022771"/>
    </source>
</evidence>
<dbReference type="InterPro" id="IPR039780">
    <property type="entry name" value="Mot2"/>
</dbReference>
<accession>F0VDM0</accession>
<feature type="region of interest" description="Disordered" evidence="10">
    <location>
        <begin position="1"/>
        <end position="253"/>
    </location>
</feature>
<dbReference type="InterPro" id="IPR035979">
    <property type="entry name" value="RBD_domain_sf"/>
</dbReference>
<evidence type="ECO:0000256" key="8">
    <source>
        <dbReference type="PROSITE-ProRule" id="PRU00175"/>
    </source>
</evidence>
<evidence type="ECO:0000256" key="6">
    <source>
        <dbReference type="ARBA" id="ARBA00023054"/>
    </source>
</evidence>
<feature type="compositionally biased region" description="Low complexity" evidence="10">
    <location>
        <begin position="2372"/>
        <end position="2388"/>
    </location>
</feature>
<feature type="compositionally biased region" description="Low complexity" evidence="10">
    <location>
        <begin position="1598"/>
        <end position="1609"/>
    </location>
</feature>
<feature type="region of interest" description="Disordered" evidence="10">
    <location>
        <begin position="1981"/>
        <end position="2053"/>
    </location>
</feature>
<feature type="compositionally biased region" description="Low complexity" evidence="10">
    <location>
        <begin position="1426"/>
        <end position="1443"/>
    </location>
</feature>
<keyword evidence="6" id="KW-0175">Coiled coil</keyword>
<sequence length="2643" mass="268946">MRASKKGRGVQEDANRQPANSPASSPASSLASPSAGAGPATMPEDVAGKTASASGASKGKQKASAASGKQSAASAGAQGSGKGRRGSAEEEARGGGSAGASRDAESKLQAKAGTKRSSSMSAREDPGGSASAPSLPSSGRRSASGEEKTQKGAATKKSPVKADKGKAEKKEGRGQIPAGGQKASGVKDGGDTSAAGKGEKGGPQDEKGADASSRKKGPTDANRKRGSSAEVAAVKGEEDALRTTSEDESSKKACLGRTRVAACANERTASRRAGRDEHSEAGSRPASGSAASWGGSARVTPVGADDEREETETCPLCLEDMDETDRGLFPCECGYQLCLWCLHHIRERLGNKCPACRREYDEKKFKFNEERVNEGKRLAGRQRGAREKQPQQSQSAPLLPSFSSSLPSHASHVSATQAGRSGAAGATSASAAWAANQVPAALPAASTSHCQASHASPAGAGVSAKAAAGADRPSGVGSPSSAAALKDVRVIQRSLVYVIGIPSSIAKKEILKRTEFFGQYGKVLHIVINKAQGYNSAWGGPSYAVYVTYSTVPEAIAAIQSIDGAVYEGRTLKASFGTTKYCSYFLKGIKCQNPDCFYLHYLGSDKDSFTKEAMISAKHQFLDLTLPTDEAKKGSASGSGPGALASRSASPPAFGFPAVSAADASLGDKGAVKTFGFLSPGSVSDERKQAFGEKGGANKESPRTGEALLSAEGSGDVLPEHGTPSSSSCKRRRSARGEKAGNARSSSVSGSGPETDSAAVEALGLGSVKGRPQHGGAVADPKTRREAPAASSRVGEKGGTSWASVAAGGLKASLGTASKGVVSAPHVGPAPVAKARATAPLPASGEPRPDEDEKKKGEKGEGFSKRQATAGSKKEDEKALEKVDVESRRAPASGEKKKGDKGDSGAPDEKGKEGEGGDGEKGHDAKKRGEEGTEGLLSPPKHATRGAPSDARDEKSARSRDRGRRRSTQSVSSSEGGTGLEGEKEAPSEAEAPIASSVASAAGSSREGRRLSTETPGSGSAPEKPQWSEASLAASFQETDAPGSAGAGTGDSGPLLRSGEIPKRDGGRGKRDTGGPLGPSHGAPVFPSSSHFPALSVASSYAAARPPASSGIPTPPPLHAPTALPLPPYHHGSVSEIFASRPGTVPLPPRAGGPSRGPASGAHLSGSVASSACASPATFHSCYPSSPYQVFSYGGPLPPSAALPSSFSLVASGGAPGLHDRDRAGLPGPAAAGAASGTSSFSSFSPGIVGARPLAHMSSFASALAAQQPPLLPLPPSAYPQAAGRDVGAASWSPGLFFSLAHRGASPETDAPGACANASSGATASASSSASAHANSGSSPVAGSASSSETSRAQNAGGTTPGEGARGPAVSGDGASAPVESGGAGDSGCADKRDEAGRGKGDRVEVEARTGSPSFPYAAFPPLSFTATRSSAGGPAAGSEAGTKGPGDSAAVAGRSAHVGGAAAPSEEGKRETEPAPGGDAEATGTRDGERREGEKAEEARGREKEDEEFFDVPGLDDILGQMVPGMPPGDSLLGGGDADGTAPRSDASFFRPFASFHSPVATLEPSRVRPQDEPGASSRKREDRDGAPPFGGGRAQSLLPSSLSTLLPEPREDERRNGGFSDAFFSAFPTSLFASKDVLPVAGFSDAADANPPHRPLGRLGREDPASADAARFDAFHPALGYGRDRRDGRGESDRDGLASSSPFFASLLAKKASGAYDEQGADPTGFPPSLRESAFAGRFASRDALKTAEFAAHARGNRQGEARASQAFVETQEDRSLLPGEASGAASLFHRDDAGKHRGRNSEREGTGASQAGQEDGRAFFFAFPSAGGRKEKDREALAGASGEELGARAADPSLRPYSSSLSGSSSASHVQEFSGRHDGSVFRPFNAPSLAAPRLGAASVASSSRPEEAFGASSGAPRGEASTSSLSFLSRFSQQRHKYPYVPTSLPFARGGYAADGDSEMTFGPGVGVSPLADHTAPFLPLHSSGASLNREREAKEGERREDASVFAALTGTDLKHRRASEVHTEEREPEARGSRPGQGAGGPGGYSGHQLLLHLQQQHAKILQAKRSAAGLAGQETLEGASGASRPSERRKEDDAARARVLAQKMQTPSSFFPKLSEKWAGRGEENARLRSSSSAVDFEKREGTLPLVAELPAQRALASAAAVREASACAPVQCTSYPGEASEANSHATPGAAGAAGASNPSSARLNNNALAVLLSLLPNANVSIVGPDGSASSTFCARSRNNSVTSSTSLASASVLSTARQRASFASLAMQEPREGLEGEKPAPACARSLASASAGAALPGVLGADPAALGRRVSEGEGTERTEKEKSSKEEVRTETASDGASAAFPLSPSAFPPLSSSHTTGKRSSAASAVSAPSGGSATARSVDSSASGALRSSADSVLRRPASGGSTYSSLSAAKRPGLLPSGRAPQVGSAGEKPSVFSAFSSFSSSSFLSPFSSSTFSPFSSTPGPHTFGAVREETGGLKGEKKDRAREKAARGSGDGAPGSAETLAARRGTDEEKGDRGDNALAAAGRRSSGVAPATERVDTEKTLDKSRGEEREEGERGDKEREGTSDREGKKPAGKENEDEKRRENSPGTGRKKKDKEDRRYSDGSKNGALAPQANRPGAKEGRQRTRHR</sequence>
<name>F0VDM0_NEOCL</name>
<feature type="compositionally biased region" description="Basic and acidic residues" evidence="10">
    <location>
        <begin position="2549"/>
        <end position="2599"/>
    </location>
</feature>
<feature type="compositionally biased region" description="Low complexity" evidence="10">
    <location>
        <begin position="2348"/>
        <end position="2365"/>
    </location>
</feature>
<dbReference type="CDD" id="cd16618">
    <property type="entry name" value="mRING-HC-C4C4_CNOT4"/>
    <property type="match status" value="1"/>
</dbReference>
<dbReference type="InterPro" id="IPR034261">
    <property type="entry name" value="CNOT4_RRM"/>
</dbReference>
<feature type="region of interest" description="Disordered" evidence="10">
    <location>
        <begin position="1328"/>
        <end position="1621"/>
    </location>
</feature>
<dbReference type="SUPFAM" id="SSF54928">
    <property type="entry name" value="RNA-binding domain, RBD"/>
    <property type="match status" value="1"/>
</dbReference>
<keyword evidence="5 9" id="KW-0694">RNA-binding</keyword>
<feature type="compositionally biased region" description="Basic and acidic residues" evidence="10">
    <location>
        <begin position="2632"/>
        <end position="2643"/>
    </location>
</feature>
<dbReference type="GO" id="GO:0005634">
    <property type="term" value="C:nucleus"/>
    <property type="evidence" value="ECO:0007669"/>
    <property type="project" value="UniProtKB-SubCell"/>
</dbReference>
<dbReference type="Pfam" id="PF14570">
    <property type="entry name" value="zf-RING_4"/>
    <property type="match status" value="1"/>
</dbReference>
<evidence type="ECO:0000313" key="13">
    <source>
        <dbReference type="EMBL" id="CBZ51813.1"/>
    </source>
</evidence>
<dbReference type="SUPFAM" id="SSF57850">
    <property type="entry name" value="RING/U-box"/>
    <property type="match status" value="1"/>
</dbReference>
<feature type="compositionally biased region" description="Low complexity" evidence="10">
    <location>
        <begin position="1328"/>
        <end position="1353"/>
    </location>
</feature>
<feature type="compositionally biased region" description="Basic and acidic residues" evidence="10">
    <location>
        <begin position="1661"/>
        <end position="1676"/>
    </location>
</feature>
<feature type="compositionally biased region" description="Basic and acidic residues" evidence="10">
    <location>
        <begin position="2091"/>
        <end position="2102"/>
    </location>
</feature>
<feature type="compositionally biased region" description="Low complexity" evidence="10">
    <location>
        <begin position="390"/>
        <end position="419"/>
    </location>
</feature>
<dbReference type="GO" id="GO:0003723">
    <property type="term" value="F:RNA binding"/>
    <property type="evidence" value="ECO:0007669"/>
    <property type="project" value="UniProtKB-UniRule"/>
</dbReference>
<feature type="compositionally biased region" description="Low complexity" evidence="10">
    <location>
        <begin position="2189"/>
        <end position="2206"/>
    </location>
</feature>
<evidence type="ECO:0000259" key="12">
    <source>
        <dbReference type="PROSITE" id="PS50102"/>
    </source>
</evidence>
<feature type="region of interest" description="Disordered" evidence="10">
    <location>
        <begin position="373"/>
        <end position="419"/>
    </location>
</feature>
<feature type="compositionally biased region" description="Low complexity" evidence="10">
    <location>
        <begin position="18"/>
        <end position="40"/>
    </location>
</feature>
<feature type="region of interest" description="Disordered" evidence="10">
    <location>
        <begin position="1752"/>
        <end position="1927"/>
    </location>
</feature>
<feature type="compositionally biased region" description="Basic and acidic residues" evidence="10">
    <location>
        <begin position="1060"/>
        <end position="1073"/>
    </location>
</feature>
<dbReference type="OMA" id="AACANER"/>
<dbReference type="SMART" id="SM00361">
    <property type="entry name" value="RRM_1"/>
    <property type="match status" value="1"/>
</dbReference>
<feature type="compositionally biased region" description="Basic and acidic residues" evidence="10">
    <location>
        <begin position="2520"/>
        <end position="2531"/>
    </location>
</feature>
<dbReference type="InterPro" id="IPR003954">
    <property type="entry name" value="RRM_euk-type"/>
</dbReference>
<evidence type="ECO:0000256" key="7">
    <source>
        <dbReference type="ARBA" id="ARBA00023242"/>
    </source>
</evidence>
<feature type="compositionally biased region" description="Low complexity" evidence="10">
    <location>
        <begin position="989"/>
        <end position="1005"/>
    </location>
</feature>
<feature type="compositionally biased region" description="Basic and acidic residues" evidence="10">
    <location>
        <begin position="160"/>
        <end position="173"/>
    </location>
</feature>
<feature type="compositionally biased region" description="Low complexity" evidence="10">
    <location>
        <begin position="1225"/>
        <end position="1241"/>
    </location>
</feature>
<dbReference type="GO" id="GO:0016567">
    <property type="term" value="P:protein ubiquitination"/>
    <property type="evidence" value="ECO:0007669"/>
    <property type="project" value="TreeGrafter"/>
</dbReference>
<feature type="region of interest" description="Disordered" evidence="10">
    <location>
        <begin position="266"/>
        <end position="307"/>
    </location>
</feature>
<comment type="subcellular location">
    <subcellularLocation>
        <location evidence="1">Nucleus</location>
    </subcellularLocation>
</comment>
<dbReference type="InterPro" id="IPR012677">
    <property type="entry name" value="Nucleotide-bd_a/b_plait_sf"/>
</dbReference>
<dbReference type="EMBL" id="FR823387">
    <property type="protein sequence ID" value="CBZ51813.1"/>
    <property type="molecule type" value="Genomic_DNA"/>
</dbReference>
<feature type="compositionally biased region" description="Basic and acidic residues" evidence="10">
    <location>
        <begin position="235"/>
        <end position="251"/>
    </location>
</feature>
<keyword evidence="7" id="KW-0539">Nucleus</keyword>
<dbReference type="InterPro" id="IPR001841">
    <property type="entry name" value="Znf_RING"/>
</dbReference>
<feature type="region of interest" description="Disordered" evidence="10">
    <location>
        <begin position="1716"/>
        <end position="1735"/>
    </location>
</feature>
<reference evidence="13" key="1">
    <citation type="submission" date="2011-02" db="EMBL/GenBank/DDBJ databases">
        <authorList>
            <person name="Aslett M."/>
        </authorList>
    </citation>
    <scope>NUCLEOTIDE SEQUENCE</scope>
    <source>
        <strain evidence="13">Liverpool</strain>
    </source>
</reference>
<dbReference type="PANTHER" id="PTHR12603:SF0">
    <property type="entry name" value="CCR4-NOT TRANSCRIPTION COMPLEX SUBUNIT 4"/>
    <property type="match status" value="1"/>
</dbReference>
<dbReference type="EMBL" id="LN714480">
    <property type="protein sequence ID" value="CEL65771.1"/>
    <property type="molecule type" value="Genomic_DNA"/>
</dbReference>
<dbReference type="OrthoDB" id="333195at2759"/>
<evidence type="ECO:0000313" key="15">
    <source>
        <dbReference type="Proteomes" id="UP000007494"/>
    </source>
</evidence>
<dbReference type="Gene3D" id="3.30.40.10">
    <property type="entry name" value="Zinc/RING finger domain, C3HC4 (zinc finger)"/>
    <property type="match status" value="1"/>
</dbReference>
<feature type="compositionally biased region" description="Low complexity" evidence="10">
    <location>
        <begin position="48"/>
        <end position="77"/>
    </location>
</feature>
<feature type="domain" description="RING-type" evidence="11">
    <location>
        <begin position="314"/>
        <end position="357"/>
    </location>
</feature>
<dbReference type="PROSITE" id="PS50102">
    <property type="entry name" value="RRM"/>
    <property type="match status" value="1"/>
</dbReference>
<reference evidence="13" key="2">
    <citation type="submission" date="2011-03" db="EMBL/GenBank/DDBJ databases">
        <title>Comparative genomics and transcriptomics of Neospora caninum and Toxoplasma gondii.</title>
        <authorList>
            <person name="Reid A.J."/>
            <person name="Sohal A."/>
            <person name="Harris D."/>
            <person name="Quail M."/>
            <person name="Sanders M."/>
            <person name="Berriman M."/>
            <person name="Wastling J.M."/>
            <person name="Pain A."/>
        </authorList>
    </citation>
    <scope>NUCLEOTIDE SEQUENCE</scope>
    <source>
        <strain evidence="13">Liverpool</strain>
    </source>
</reference>
<dbReference type="InterPro" id="IPR000504">
    <property type="entry name" value="RRM_dom"/>
</dbReference>
<dbReference type="GO" id="GO:0004842">
    <property type="term" value="F:ubiquitin-protein transferase activity"/>
    <property type="evidence" value="ECO:0007669"/>
    <property type="project" value="InterPro"/>
</dbReference>
<reference evidence="14" key="4">
    <citation type="journal article" date="2015" name="PLoS ONE">
        <title>Comprehensive Evaluation of Toxoplasma gondii VEG and Neospora caninum LIV Genomes with Tachyzoite Stage Transcriptome and Proteome Defines Novel Transcript Features.</title>
        <authorList>
            <person name="Ramaprasad A."/>
            <person name="Mourier T."/>
            <person name="Naeem R."/>
            <person name="Malas T.B."/>
            <person name="Moussa E."/>
            <person name="Panigrahi A."/>
            <person name="Vermont S.J."/>
            <person name="Otto T.D."/>
            <person name="Wastling J."/>
            <person name="Pain A."/>
        </authorList>
    </citation>
    <scope>NUCLEOTIDE SEQUENCE</scope>
    <source>
        <strain evidence="14">Liverpool</strain>
    </source>
</reference>
<feature type="compositionally biased region" description="Low complexity" evidence="10">
    <location>
        <begin position="127"/>
        <end position="142"/>
    </location>
</feature>
<feature type="region of interest" description="Disordered" evidence="10">
    <location>
        <begin position="684"/>
        <end position="801"/>
    </location>
</feature>
<feature type="compositionally biased region" description="Basic and acidic residues" evidence="10">
    <location>
        <begin position="1791"/>
        <end position="1808"/>
    </location>
</feature>
<dbReference type="VEuPathDB" id="ToxoDB:NCLIV_016050"/>
<dbReference type="Gene3D" id="3.30.70.330">
    <property type="match status" value="1"/>
</dbReference>
<feature type="compositionally biased region" description="Basic and acidic residues" evidence="10">
    <location>
        <begin position="1389"/>
        <end position="1408"/>
    </location>
</feature>
<keyword evidence="15" id="KW-1185">Reference proteome</keyword>
<gene>
    <name evidence="14" type="ORF">BN1204_016050</name>
    <name evidence="13" type="ORF">NCLIV_016050</name>
</gene>
<dbReference type="PROSITE" id="PS50089">
    <property type="entry name" value="ZF_RING_2"/>
    <property type="match status" value="1"/>
</dbReference>
<feature type="compositionally biased region" description="Basic and acidic residues" evidence="10">
    <location>
        <begin position="1485"/>
        <end position="1505"/>
    </location>
</feature>
<feature type="compositionally biased region" description="Basic and acidic residues" evidence="10">
    <location>
        <begin position="950"/>
        <end position="960"/>
    </location>
</feature>
<feature type="compositionally biased region" description="Basic and acidic residues" evidence="10">
    <location>
        <begin position="684"/>
        <end position="703"/>
    </location>
</feature>
<feature type="region of interest" description="Disordered" evidence="10">
    <location>
        <begin position="1139"/>
        <end position="1167"/>
    </location>
</feature>
<feature type="compositionally biased region" description="Low complexity" evidence="10">
    <location>
        <begin position="1840"/>
        <end position="1853"/>
    </location>
</feature>
<dbReference type="CDD" id="cd12438">
    <property type="entry name" value="RRM_CNOT4"/>
    <property type="match status" value="1"/>
</dbReference>
<dbReference type="InterPro" id="IPR013083">
    <property type="entry name" value="Znf_RING/FYVE/PHD"/>
</dbReference>
<feature type="compositionally biased region" description="Basic and acidic residues" evidence="10">
    <location>
        <begin position="2482"/>
        <end position="2502"/>
    </location>
</feature>
<evidence type="ECO:0000256" key="5">
    <source>
        <dbReference type="ARBA" id="ARBA00022884"/>
    </source>
</evidence>
<keyword evidence="4" id="KW-0862">Zinc</keyword>
<feature type="region of interest" description="Disordered" evidence="10">
    <location>
        <begin position="2183"/>
        <end position="2206"/>
    </location>
</feature>
<feature type="compositionally biased region" description="Low complexity" evidence="10">
    <location>
        <begin position="1152"/>
        <end position="1162"/>
    </location>
</feature>
<feature type="domain" description="RRM" evidence="12">
    <location>
        <begin position="494"/>
        <end position="579"/>
    </location>
</feature>
<dbReference type="eggNOG" id="KOG2068">
    <property type="taxonomic scope" value="Eukaryota"/>
</dbReference>
<feature type="compositionally biased region" description="Pro residues" evidence="10">
    <location>
        <begin position="1113"/>
        <end position="1126"/>
    </location>
</feature>
<feature type="compositionally biased region" description="Polar residues" evidence="10">
    <location>
        <begin position="743"/>
        <end position="754"/>
    </location>
</feature>
<dbReference type="FunFam" id="3.30.40.10:FF:000006">
    <property type="entry name" value="CCR4-NOT transcription complex subunit 4"/>
    <property type="match status" value="1"/>
</dbReference>
<organism evidence="13 15">
    <name type="scientific">Neospora caninum (strain Liverpool)</name>
    <dbReference type="NCBI Taxonomy" id="572307"/>
    <lineage>
        <taxon>Eukaryota</taxon>
        <taxon>Sar</taxon>
        <taxon>Alveolata</taxon>
        <taxon>Apicomplexa</taxon>
        <taxon>Conoidasida</taxon>
        <taxon>Coccidia</taxon>
        <taxon>Eucoccidiorida</taxon>
        <taxon>Eimeriorina</taxon>
        <taxon>Sarcocystidae</taxon>
        <taxon>Neospora</taxon>
    </lineage>
</organism>
<feature type="compositionally biased region" description="Basic and acidic residues" evidence="10">
    <location>
        <begin position="2319"/>
        <end position="2343"/>
    </location>
</feature>
<dbReference type="GeneID" id="13444364"/>
<feature type="compositionally biased region" description="Basic and acidic residues" evidence="10">
    <location>
        <begin position="197"/>
        <end position="223"/>
    </location>
</feature>
<feature type="region of interest" description="Disordered" evidence="10">
    <location>
        <begin position="2315"/>
        <end position="2643"/>
    </location>
</feature>
<dbReference type="InterPro" id="IPR039515">
    <property type="entry name" value="NOT4_mRING-HC-C4C4"/>
</dbReference>
<feature type="compositionally biased region" description="Low complexity" evidence="10">
    <location>
        <begin position="1861"/>
        <end position="1871"/>
    </location>
</feature>
<feature type="compositionally biased region" description="Low complexity" evidence="10">
    <location>
        <begin position="2444"/>
        <end position="2472"/>
    </location>
</feature>
<feature type="compositionally biased region" description="Basic and acidic residues" evidence="10">
    <location>
        <begin position="1993"/>
        <end position="2007"/>
    </location>
</feature>
<evidence type="ECO:0000256" key="10">
    <source>
        <dbReference type="SAM" id="MobiDB-lite"/>
    </source>
</evidence>
<keyword evidence="3 8" id="KW-0863">Zinc-finger</keyword>
<feature type="compositionally biased region" description="Basic and acidic residues" evidence="10">
    <location>
        <begin position="847"/>
        <end position="864"/>
    </location>
</feature>
<dbReference type="RefSeq" id="XP_003881846.1">
    <property type="nucleotide sequence ID" value="XM_003881797.1"/>
</dbReference>
<dbReference type="Proteomes" id="UP000007494">
    <property type="component" value="Chromosome VI"/>
</dbReference>
<evidence type="ECO:0000256" key="9">
    <source>
        <dbReference type="PROSITE-ProRule" id="PRU00176"/>
    </source>
</evidence>
<evidence type="ECO:0000256" key="4">
    <source>
        <dbReference type="ARBA" id="ARBA00022833"/>
    </source>
</evidence>
<evidence type="ECO:0008006" key="16">
    <source>
        <dbReference type="Google" id="ProtNLM"/>
    </source>
</evidence>
<dbReference type="PANTHER" id="PTHR12603">
    <property type="entry name" value="CCR4-NOT TRANSCRIPTION COMPLEX RELATED"/>
    <property type="match status" value="1"/>
</dbReference>